<keyword evidence="2" id="KW-1185">Reference proteome</keyword>
<protein>
    <submittedName>
        <fullName evidence="1">Uncharacterized protein (TIGR04255 family)</fullName>
    </submittedName>
</protein>
<dbReference type="Proteomes" id="UP000271783">
    <property type="component" value="Unassembled WGS sequence"/>
</dbReference>
<evidence type="ECO:0000313" key="2">
    <source>
        <dbReference type="Proteomes" id="UP000271783"/>
    </source>
</evidence>
<dbReference type="EMBL" id="RKRG01000003">
    <property type="protein sequence ID" value="RPF50772.1"/>
    <property type="molecule type" value="Genomic_DNA"/>
</dbReference>
<dbReference type="InterPro" id="IPR026349">
    <property type="entry name" value="CHP04255"/>
</dbReference>
<sequence>MEKGIRFDENFISEVIFRIEFPTIKKLTGNDEEVVKDFANKISGTFPISEVIPHNKINLDIDINSGQLPKITREGDLVWIFKSHNNKKIVTLTANDLVLEYRDRVYSGFTNFLDEILLLMDAFNQFDYQKLNFLGLRYINQITDKNVNNNVSEFFSLDLTNMAIINNLEKNNENLVQIFTKVNFKKDDYLMTMQYGLFNPRFPNVDADKMFILDYDCVLHNISHVGEIKDNLIDMNHLIFDKFDYSITAKFEKIIKGE</sequence>
<organism evidence="1 2">
    <name type="scientific">Methanobrevibacter gottschalkii DSM 11977</name>
    <dbReference type="NCBI Taxonomy" id="1122229"/>
    <lineage>
        <taxon>Archaea</taxon>
        <taxon>Methanobacteriati</taxon>
        <taxon>Methanobacteriota</taxon>
        <taxon>Methanomada group</taxon>
        <taxon>Methanobacteria</taxon>
        <taxon>Methanobacteriales</taxon>
        <taxon>Methanobacteriaceae</taxon>
        <taxon>Methanobrevibacter</taxon>
    </lineage>
</organism>
<dbReference type="AlphaFoldDB" id="A0A3N5BTD5"/>
<evidence type="ECO:0000313" key="1">
    <source>
        <dbReference type="EMBL" id="RPF50772.1"/>
    </source>
</evidence>
<reference evidence="1 2" key="1">
    <citation type="submission" date="2018-11" db="EMBL/GenBank/DDBJ databases">
        <title>Genomic Encyclopedia of Type Strains, Phase IV (KMG-IV): sequencing the most valuable type-strain genomes for metagenomic binning, comparative biology and taxonomic classification.</title>
        <authorList>
            <person name="Goeker M."/>
        </authorList>
    </citation>
    <scope>NUCLEOTIDE SEQUENCE [LARGE SCALE GENOMIC DNA]</scope>
    <source>
        <strain evidence="1 2">DSM 11977</strain>
    </source>
</reference>
<name>A0A3N5BTD5_9EURY</name>
<proteinExistence type="predicted"/>
<gene>
    <name evidence="1" type="ORF">EDC42_1425</name>
</gene>
<dbReference type="RefSeq" id="WP_069575503.1">
    <property type="nucleotide sequence ID" value="NZ_RKRG01000003.1"/>
</dbReference>
<accession>A0A3N5BTD5</accession>
<dbReference type="NCBIfam" id="TIGR04255">
    <property type="entry name" value="sporadTIGR04255"/>
    <property type="match status" value="1"/>
</dbReference>
<comment type="caution">
    <text evidence="1">The sequence shown here is derived from an EMBL/GenBank/DDBJ whole genome shotgun (WGS) entry which is preliminary data.</text>
</comment>